<dbReference type="Proteomes" id="UP000233469">
    <property type="component" value="Unassembled WGS sequence"/>
</dbReference>
<dbReference type="VEuPathDB" id="FungiDB:FUN_001110"/>
<reference evidence="2 3" key="1">
    <citation type="submission" date="2016-04" db="EMBL/GenBank/DDBJ databases">
        <title>Genome analyses suggest a sexual origin of heterokaryosis in a supposedly ancient asexual fungus.</title>
        <authorList>
            <person name="Ropars J."/>
            <person name="Sedzielewska K."/>
            <person name="Noel J."/>
            <person name="Charron P."/>
            <person name="Farinelli L."/>
            <person name="Marton T."/>
            <person name="Kruger M."/>
            <person name="Pelin A."/>
            <person name="Brachmann A."/>
            <person name="Corradi N."/>
        </authorList>
    </citation>
    <scope>NUCLEOTIDE SEQUENCE [LARGE SCALE GENOMIC DNA]</scope>
    <source>
        <strain evidence="2 3">C2</strain>
    </source>
</reference>
<sequence>MELANKASQGVFEQKPVFKGLCYIMLQTAEREEKDKGLQNLKYSNEFLNFLVVLGSISLKALDLFRQNLAGMTIRSIRHHRSISEDAIKNPDLCYENVARFKRLLDSLHYKGPVVAMTDCTILKAGLQYSTNLGCIVGSTLNRDDCKIKTYDDIYDKTFNIKQENAIAKYVRIYVLQVPLLKFPPVIVALIPTKNDNAKEIFALHQKLIEIAADLELHIISIGSDGAAPEFQAQNLLQSTKTRNRVQHRNSQFGINFNCPIFPKVGPLIRVQDPKHGKKTARNAGMSAQVLDEEGTLSSESRGLFVYLFFMGELLDSYLNRNVTHHERIEMAMTAYFFLHLWKYHIETLNNLYPSYISISKNFLSMQTFNIMISLVESLILLIKIHRDYYKNIPLLPWKHGTESCKHIFGISCQFCADFNYLEIVQMVPKINQYLRSILSENLLFRKEKKVREGYDFNEYEEINLSDNNIECLHYWPSDVEIDNAISTGYERAIHLARYLEITAIPNDAHYFNIHKRFSTSQLEDFWKDNPNFRTTDDELDLDSSSISQCINCAISKMNPKEEELNSDSQVAFPLEKTYETCQVIVELIQKLPDIPWFPNDSGSDFNYILSDESLNIKFFLNLRQCHDAYSNKKLERTRSVARNNNNENNASNKFDINKASSLVSYLTKNDTASIKSRENRWKSSRKTNNMFKEKISSEHLSCANIAIFPLQIGSFVIAIFDNTFCVAQIIAMYEQNASMHSYIDMPISELKSLSYVSMKIFFHVNGAIFSEIRDHSFCIFSHVEPLHIIHHLASKDISYHFDYNIGNINPSKLAELCAWPSDKDITSAVKHSYKLAFELAKALDMEPTSNMNHSLLLPFVMIDDQNLEISTGIKPTLELENDSNEFFEIDREISNAISQASKHTTERIDDVLNLSNIKNIDDQIRQTQVISSLDNMRIINNKQLTHDPSIRYIFLLNYLVMIKLRRDHEAYNSRPIERQNRAHMIGHENTNTINPNRASHIILHLTNNDDLAVRFIKQREKRWKENWKAMTANLASLHKFELSRQKQTDKVTNKIICIELANITQDFPLQQSDYVIALYGTKICIAKIIAMYYEGYGNHCYSQNAVTQIEDLSYISLQVYLPIHLNIFASQTVEGYTLFTHQCPQNIIYHINSNGVIIGDSSLTLIEVARTSPDNTNIAEAAHALSNYRGKSLKLVTAIIQGHKLDKERFTAINIHQKYSIPNWGRDKGLIARNVQSNKRKAKKSNMTKSVPVKRKQNRQSNNNKKKSKKTIVIDSDIEEDSNYKEDNKENELALKLKELEYRKKDLALKERELALRERS</sequence>
<evidence type="ECO:0000313" key="2">
    <source>
        <dbReference type="EMBL" id="PKK59312.1"/>
    </source>
</evidence>
<dbReference type="VEuPathDB" id="FungiDB:RhiirA1_543545"/>
<reference evidence="2 3" key="2">
    <citation type="submission" date="2017-10" db="EMBL/GenBank/DDBJ databases">
        <title>Extensive intraspecific genome diversity in a model arbuscular mycorrhizal fungus.</title>
        <authorList>
            <person name="Chen E.C.H."/>
            <person name="Morin E."/>
            <person name="Baudet D."/>
            <person name="Noel J."/>
            <person name="Ndikumana S."/>
            <person name="Charron P."/>
            <person name="St-Onge C."/>
            <person name="Giorgi J."/>
            <person name="Grigoriev I.V."/>
            <person name="Roux C."/>
            <person name="Martin F.M."/>
            <person name="Corradi N."/>
        </authorList>
    </citation>
    <scope>NUCLEOTIDE SEQUENCE [LARGE SCALE GENOMIC DNA]</scope>
    <source>
        <strain evidence="2 3">C2</strain>
    </source>
</reference>
<evidence type="ECO:0000256" key="1">
    <source>
        <dbReference type="SAM" id="MobiDB-lite"/>
    </source>
</evidence>
<dbReference type="VEuPathDB" id="FungiDB:RhiirA1_502368"/>
<organism evidence="2 3">
    <name type="scientific">Rhizophagus irregularis</name>
    <dbReference type="NCBI Taxonomy" id="588596"/>
    <lineage>
        <taxon>Eukaryota</taxon>
        <taxon>Fungi</taxon>
        <taxon>Fungi incertae sedis</taxon>
        <taxon>Mucoromycota</taxon>
        <taxon>Glomeromycotina</taxon>
        <taxon>Glomeromycetes</taxon>
        <taxon>Glomerales</taxon>
        <taxon>Glomeraceae</taxon>
        <taxon>Rhizophagus</taxon>
    </lineage>
</organism>
<dbReference type="VEuPathDB" id="FungiDB:RhiirA1_469907"/>
<evidence type="ECO:0000313" key="3">
    <source>
        <dbReference type="Proteomes" id="UP000233469"/>
    </source>
</evidence>
<dbReference type="VEuPathDB" id="FungiDB:RhiirFUN_020896"/>
<name>A0A2N1MCE9_9GLOM</name>
<protein>
    <submittedName>
        <fullName evidence="2">Uncharacterized protein</fullName>
    </submittedName>
</protein>
<dbReference type="VEuPathDB" id="FungiDB:FUN_001109"/>
<comment type="caution">
    <text evidence="2">The sequence shown here is derived from an EMBL/GenBank/DDBJ whole genome shotgun (WGS) entry which is preliminary data.</text>
</comment>
<feature type="compositionally biased region" description="Basic residues" evidence="1">
    <location>
        <begin position="1239"/>
        <end position="1271"/>
    </location>
</feature>
<accession>A0A2N1MCE9</accession>
<feature type="region of interest" description="Disordered" evidence="1">
    <location>
        <begin position="1239"/>
        <end position="1291"/>
    </location>
</feature>
<dbReference type="VEuPathDB" id="FungiDB:RhiirA1_481837"/>
<dbReference type="VEuPathDB" id="FungiDB:RhiirA1_472244"/>
<dbReference type="EMBL" id="LLXL01003106">
    <property type="protein sequence ID" value="PKK59312.1"/>
    <property type="molecule type" value="Genomic_DNA"/>
</dbReference>
<gene>
    <name evidence="2" type="ORF">RhiirC2_857403</name>
</gene>
<proteinExistence type="predicted"/>
<dbReference type="VEuPathDB" id="FungiDB:RhiirFUN_018694"/>
<dbReference type="VEuPathDB" id="FungiDB:RhiirA1_475156"/>
<dbReference type="VEuPathDB" id="FungiDB:RhiirFUN_010411"/>